<dbReference type="Pfam" id="PF10652">
    <property type="entry name" value="DUF2480"/>
    <property type="match status" value="1"/>
</dbReference>
<gene>
    <name evidence="1" type="ORF">KACHI17_19470</name>
</gene>
<organism evidence="1">
    <name type="scientific">Sediminibacterium sp. KACHI17</name>
    <dbReference type="NCBI Taxonomy" id="1751071"/>
    <lineage>
        <taxon>Bacteria</taxon>
        <taxon>Pseudomonadati</taxon>
        <taxon>Bacteroidota</taxon>
        <taxon>Chitinophagia</taxon>
        <taxon>Chitinophagales</taxon>
        <taxon>Chitinophagaceae</taxon>
        <taxon>Sediminibacterium</taxon>
    </lineage>
</organism>
<dbReference type="InterPro" id="IPR018914">
    <property type="entry name" value="DUF2480"/>
</dbReference>
<dbReference type="EMBL" id="AP029612">
    <property type="protein sequence ID" value="BFG71066.1"/>
    <property type="molecule type" value="Genomic_DNA"/>
</dbReference>
<proteinExistence type="predicted"/>
<dbReference type="RefSeq" id="WP_353548702.1">
    <property type="nucleotide sequence ID" value="NZ_AP029612.1"/>
</dbReference>
<reference evidence="1" key="1">
    <citation type="submission" date="2024-02" db="EMBL/GenBank/DDBJ databases">
        <title>Sediminibacterium planktonica sp. nov. and Sediminibacterium longus sp. nov., isolated from surface lake and river water.</title>
        <authorList>
            <person name="Watanabe K."/>
            <person name="Takemine S."/>
            <person name="Ishii Y."/>
            <person name="Ogata Y."/>
            <person name="Shindo C."/>
            <person name="Suda W."/>
        </authorList>
    </citation>
    <scope>NUCLEOTIDE SEQUENCE</scope>
    <source>
        <strain evidence="1">KACHI17</strain>
    </source>
</reference>
<name>A0AAT9GKA2_9BACT</name>
<accession>A0AAT9GKA2</accession>
<dbReference type="AlphaFoldDB" id="A0AAT9GKA2"/>
<evidence type="ECO:0000313" key="1">
    <source>
        <dbReference type="EMBL" id="BFG71066.1"/>
    </source>
</evidence>
<protein>
    <submittedName>
        <fullName evidence="1">DUF2480 family protein</fullName>
    </submittedName>
</protein>
<sequence>MADVIVNKVAESGLISFDLETLYPQQTRKVFDLKDHLFMGLILKEKDFRAALLQIDWNEYKDAAVAITCSADAIIPMWAYMLVVSYLEPVASTVFFGTEEQMIQSLLLKNIDGVNAEEYADKRVVVKGCGDVAIPEAAYVAITQKLRPVAKSIMYGEPCSTVPIYKKK</sequence>